<dbReference type="STRING" id="139420.A0A371DNC6"/>
<reference evidence="3 4" key="1">
    <citation type="journal article" date="2018" name="Biotechnol. Biofuels">
        <title>Integrative visual omics of the white-rot fungus Polyporus brumalis exposes the biotechnological potential of its oxidative enzymes for delignifying raw plant biomass.</title>
        <authorList>
            <person name="Miyauchi S."/>
            <person name="Rancon A."/>
            <person name="Drula E."/>
            <person name="Hage H."/>
            <person name="Chaduli D."/>
            <person name="Favel A."/>
            <person name="Grisel S."/>
            <person name="Henrissat B."/>
            <person name="Herpoel-Gimbert I."/>
            <person name="Ruiz-Duenas F.J."/>
            <person name="Chevret D."/>
            <person name="Hainaut M."/>
            <person name="Lin J."/>
            <person name="Wang M."/>
            <person name="Pangilinan J."/>
            <person name="Lipzen A."/>
            <person name="Lesage-Meessen L."/>
            <person name="Navarro D."/>
            <person name="Riley R."/>
            <person name="Grigoriev I.V."/>
            <person name="Zhou S."/>
            <person name="Raouche S."/>
            <person name="Rosso M.N."/>
        </authorList>
    </citation>
    <scope>NUCLEOTIDE SEQUENCE [LARGE SCALE GENOMIC DNA]</scope>
    <source>
        <strain evidence="3 4">BRFM 1820</strain>
    </source>
</reference>
<proteinExistence type="predicted"/>
<evidence type="ECO:0000313" key="4">
    <source>
        <dbReference type="Proteomes" id="UP000256964"/>
    </source>
</evidence>
<organism evidence="3 4">
    <name type="scientific">Lentinus brumalis</name>
    <dbReference type="NCBI Taxonomy" id="2498619"/>
    <lineage>
        <taxon>Eukaryota</taxon>
        <taxon>Fungi</taxon>
        <taxon>Dikarya</taxon>
        <taxon>Basidiomycota</taxon>
        <taxon>Agaricomycotina</taxon>
        <taxon>Agaricomycetes</taxon>
        <taxon>Polyporales</taxon>
        <taxon>Polyporaceae</taxon>
        <taxon>Lentinus</taxon>
    </lineage>
</organism>
<keyword evidence="1" id="KW-0472">Membrane</keyword>
<dbReference type="AlphaFoldDB" id="A0A371DNC6"/>
<dbReference type="Proteomes" id="UP000256964">
    <property type="component" value="Unassembled WGS sequence"/>
</dbReference>
<evidence type="ECO:0000259" key="2">
    <source>
        <dbReference type="Pfam" id="PF20151"/>
    </source>
</evidence>
<keyword evidence="1" id="KW-0812">Transmembrane</keyword>
<feature type="transmembrane region" description="Helical" evidence="1">
    <location>
        <begin position="142"/>
        <end position="172"/>
    </location>
</feature>
<dbReference type="Pfam" id="PF20151">
    <property type="entry name" value="DUF6533"/>
    <property type="match status" value="1"/>
</dbReference>
<accession>A0A371DNC6</accession>
<sequence length="354" mass="38558">MSSDADSDAAVVALYDSLYTQSYCAVATAVLFMYDAIVTFDREAASIWTAKRTGTAVLYFANKWISMGVYVAVLISHGSMLSDKASKVRATSSENRGTVLIIPCSCSSFQLAATAFAVLQFVPWAAFSALRAFVLSRSKTLGVLVLALSLAPVVVIISRAPLVVADVLLIYVTWRKLRRWSVLGRIQQRKSPSLSDVLFRGGIIYFVYVKDSTADVTLDGPSDSLPSRVLFILNVLHLTFSLAALAGIPGAGASELTLFTAPITSIIVSRFFLELQEASRMDVRLDLSDSARTYAHDTTPSFISSLGGFVDPGRSTWSNEEDSELELHVYSRSNREKEDEIQYSYTSASSSPTT</sequence>
<gene>
    <name evidence="3" type="ORF">OH76DRAFT_1479084</name>
</gene>
<protein>
    <recommendedName>
        <fullName evidence="2">DUF6533 domain-containing protein</fullName>
    </recommendedName>
</protein>
<name>A0A371DNC6_9APHY</name>
<dbReference type="EMBL" id="KZ857385">
    <property type="protein sequence ID" value="RDX54019.1"/>
    <property type="molecule type" value="Genomic_DNA"/>
</dbReference>
<dbReference type="OrthoDB" id="2755454at2759"/>
<evidence type="ECO:0000313" key="3">
    <source>
        <dbReference type="EMBL" id="RDX54019.1"/>
    </source>
</evidence>
<feature type="transmembrane region" description="Helical" evidence="1">
    <location>
        <begin position="56"/>
        <end position="76"/>
    </location>
</feature>
<keyword evidence="1" id="KW-1133">Transmembrane helix</keyword>
<keyword evidence="4" id="KW-1185">Reference proteome</keyword>
<feature type="domain" description="DUF6533" evidence="2">
    <location>
        <begin position="23"/>
        <end position="67"/>
    </location>
</feature>
<evidence type="ECO:0000256" key="1">
    <source>
        <dbReference type="SAM" id="Phobius"/>
    </source>
</evidence>
<dbReference type="InterPro" id="IPR045340">
    <property type="entry name" value="DUF6533"/>
</dbReference>